<dbReference type="GO" id="GO:0000796">
    <property type="term" value="C:condensin complex"/>
    <property type="evidence" value="ECO:0007669"/>
    <property type="project" value="TreeGrafter"/>
</dbReference>
<feature type="domain" description="Condensin-2 complex subunit H2 C-terminal" evidence="1">
    <location>
        <begin position="10"/>
        <end position="118"/>
    </location>
</feature>
<dbReference type="GO" id="GO:0051306">
    <property type="term" value="P:mitotic sister chromatid separation"/>
    <property type="evidence" value="ECO:0007669"/>
    <property type="project" value="TreeGrafter"/>
</dbReference>
<dbReference type="PANTHER" id="PTHR14324:SF3">
    <property type="entry name" value="CONDENSIN-2 COMPLEX SUBUNIT H2"/>
    <property type="match status" value="1"/>
</dbReference>
<dbReference type="Proteomes" id="UP001233999">
    <property type="component" value="Unassembled WGS sequence"/>
</dbReference>
<feature type="non-terminal residue" evidence="2">
    <location>
        <position position="128"/>
    </location>
</feature>
<dbReference type="GO" id="GO:0010032">
    <property type="term" value="P:meiotic chromosome condensation"/>
    <property type="evidence" value="ECO:0007669"/>
    <property type="project" value="TreeGrafter"/>
</dbReference>
<dbReference type="GO" id="GO:0005634">
    <property type="term" value="C:nucleus"/>
    <property type="evidence" value="ECO:0007669"/>
    <property type="project" value="TreeGrafter"/>
</dbReference>
<dbReference type="AlphaFoldDB" id="A0AAD7Z7Y6"/>
<dbReference type="InterPro" id="IPR031737">
    <property type="entry name" value="CNDH2_C"/>
</dbReference>
<proteinExistence type="predicted"/>
<dbReference type="Pfam" id="PF16858">
    <property type="entry name" value="CNDH2_C"/>
    <property type="match status" value="1"/>
</dbReference>
<reference evidence="2" key="1">
    <citation type="journal article" date="2023" name="IScience">
        <title>Live-bearing cockroach genome reveals convergent evolutionary mechanisms linked to viviparity in insects and beyond.</title>
        <authorList>
            <person name="Fouks B."/>
            <person name="Harrison M.C."/>
            <person name="Mikhailova A.A."/>
            <person name="Marchal E."/>
            <person name="English S."/>
            <person name="Carruthers M."/>
            <person name="Jennings E.C."/>
            <person name="Chiamaka E.L."/>
            <person name="Frigard R.A."/>
            <person name="Pippel M."/>
            <person name="Attardo G.M."/>
            <person name="Benoit J.B."/>
            <person name="Bornberg-Bauer E."/>
            <person name="Tobe S.S."/>
        </authorList>
    </citation>
    <scope>NUCLEOTIDE SEQUENCE</scope>
    <source>
        <strain evidence="2">Stay&amp;Tobe</strain>
    </source>
</reference>
<dbReference type="GO" id="GO:0003682">
    <property type="term" value="F:chromatin binding"/>
    <property type="evidence" value="ECO:0007669"/>
    <property type="project" value="TreeGrafter"/>
</dbReference>
<feature type="non-terminal residue" evidence="2">
    <location>
        <position position="1"/>
    </location>
</feature>
<protein>
    <recommendedName>
        <fullName evidence="1">Condensin-2 complex subunit H2 C-terminal domain-containing protein</fullName>
    </recommendedName>
</protein>
<organism evidence="2 3">
    <name type="scientific">Diploptera punctata</name>
    <name type="common">Pacific beetle cockroach</name>
    <dbReference type="NCBI Taxonomy" id="6984"/>
    <lineage>
        <taxon>Eukaryota</taxon>
        <taxon>Metazoa</taxon>
        <taxon>Ecdysozoa</taxon>
        <taxon>Arthropoda</taxon>
        <taxon>Hexapoda</taxon>
        <taxon>Insecta</taxon>
        <taxon>Pterygota</taxon>
        <taxon>Neoptera</taxon>
        <taxon>Polyneoptera</taxon>
        <taxon>Dictyoptera</taxon>
        <taxon>Blattodea</taxon>
        <taxon>Blaberoidea</taxon>
        <taxon>Blaberidae</taxon>
        <taxon>Diplopterinae</taxon>
        <taxon>Diploptera</taxon>
    </lineage>
</organism>
<reference evidence="2" key="2">
    <citation type="submission" date="2023-05" db="EMBL/GenBank/DDBJ databases">
        <authorList>
            <person name="Fouks B."/>
        </authorList>
    </citation>
    <scope>NUCLEOTIDE SEQUENCE</scope>
    <source>
        <strain evidence="2">Stay&amp;Tobe</strain>
        <tissue evidence="2">Testes</tissue>
    </source>
</reference>
<gene>
    <name evidence="2" type="ORF">L9F63_025782</name>
</gene>
<dbReference type="InterPro" id="IPR031739">
    <property type="entry name" value="Ncaph2"/>
</dbReference>
<name>A0AAD7Z7Y6_DIPPU</name>
<evidence type="ECO:0000313" key="3">
    <source>
        <dbReference type="Proteomes" id="UP001233999"/>
    </source>
</evidence>
<accession>A0AAD7Z7Y6</accession>
<keyword evidence="3" id="KW-1185">Reference proteome</keyword>
<dbReference type="PANTHER" id="PTHR14324">
    <property type="entry name" value="CONDENSIN-2 COMPLEX SUBUNIT H2"/>
    <property type="match status" value="1"/>
</dbReference>
<comment type="caution">
    <text evidence="2">The sequence shown here is derived from an EMBL/GenBank/DDBJ whole genome shotgun (WGS) entry which is preliminary data.</text>
</comment>
<dbReference type="EMBL" id="JASPKZ010010063">
    <property type="protein sequence ID" value="KAJ9575267.1"/>
    <property type="molecule type" value="Genomic_DNA"/>
</dbReference>
<evidence type="ECO:0000313" key="2">
    <source>
        <dbReference type="EMBL" id="KAJ9575267.1"/>
    </source>
</evidence>
<evidence type="ECO:0000259" key="1">
    <source>
        <dbReference type="Pfam" id="PF16858"/>
    </source>
</evidence>
<sequence length="128" mass="14816">LFSDTASEESYQQMLERVKEWERYIRPRLKQADERGHFDIHSVGSQILESFADSTSGTVLEFHQFMEDKPRVDVARYFLATLQLANTNNVEIQESKPGHLAMDCMQLKLVSSVRHHEILEDYEAPSEG</sequence>